<evidence type="ECO:0000256" key="2">
    <source>
        <dbReference type="PROSITE-ProRule" id="PRU00504"/>
    </source>
</evidence>
<comment type="caution">
    <text evidence="4">The sequence shown here is derived from an EMBL/GenBank/DDBJ whole genome shotgun (WGS) entry which is preliminary data.</text>
</comment>
<dbReference type="PANTHER" id="PTHR24104">
    <property type="entry name" value="E3 UBIQUITIN-PROTEIN LIGASE NHLRC1-RELATED"/>
    <property type="match status" value="1"/>
</dbReference>
<dbReference type="InterPro" id="IPR011042">
    <property type="entry name" value="6-blade_b-propeller_TolB-like"/>
</dbReference>
<dbReference type="PANTHER" id="PTHR24104:SF25">
    <property type="entry name" value="PROTEIN LIN-41"/>
    <property type="match status" value="1"/>
</dbReference>
<evidence type="ECO:0000256" key="1">
    <source>
        <dbReference type="ARBA" id="ARBA00022737"/>
    </source>
</evidence>
<dbReference type="InterPro" id="IPR001258">
    <property type="entry name" value="NHL_repeat"/>
</dbReference>
<dbReference type="Gene3D" id="1.25.40.10">
    <property type="entry name" value="Tetratricopeptide repeat domain"/>
    <property type="match status" value="1"/>
</dbReference>
<dbReference type="InterPro" id="IPR011990">
    <property type="entry name" value="TPR-like_helical_dom_sf"/>
</dbReference>
<keyword evidence="3" id="KW-1133">Transmembrane helix</keyword>
<sequence length="698" mass="77292">MYTPEIGYNLSVKHWSFLIFITILLFLLPVLLVSQDLDWDALRGSEEFRFGVQAYNSGLFDNALLSFERALSYSPLEALYKEWLGRTYHRLGYDATALSLWREVLSSGEGSALLQQRVDVISARNSLERERSAMERFVLGEVLQGRQADYTLFARPLGLEPWPDGSYFLTSFVNNEVYHFNLNGGLLHTLQGGVLGFSRPYDVMRYSSRRIYVSEFGADRIAYCRPDGSQIVRFGRSGGGAGELSGPQFLARDQEGYIYVTEAGNRRVSKFSSEGDFILSFGRRGNGFNGFRTPSGIVVHDGKVFVSDTRQGRVFCFDLSGNFLYEAGADVLIQPEGISVFSARELLIADGERLMIFQPVSRSFELLADFEGDNRRIVDAVRDVNGNLLVSDFNRSELGVLSELSTMYSGIFVEIERIDATGFPDIYLDVSVRDRLGDPIVGLRESNFILSEGHGMPGSPALLAQGDALEGIQAALVLEKSAYTRGREDELAAAVEDILEALPEGSSVRLYTAGELPVKEVPPGGAGSDYIAAAQRTSYDGVSFAFAETMRMAALELAPLRGRKLIISLGSGRAPLRRDESSAPSTPVLANLLSTNGIRFAYVQLERQLSFGNDEGRDIYSFLANESGGGLYPLYRPAGIAPVISEYGERPTGRYYLKLISNMDPDYGKQYLPVEVEVAYYNRTGRDELGYYAPPPYN</sequence>
<accession>A0A1Y1S2X7</accession>
<evidence type="ECO:0000256" key="3">
    <source>
        <dbReference type="SAM" id="Phobius"/>
    </source>
</evidence>
<dbReference type="STRING" id="1963862.B4O97_00540"/>
<evidence type="ECO:0000313" key="4">
    <source>
        <dbReference type="EMBL" id="ORC38277.1"/>
    </source>
</evidence>
<feature type="transmembrane region" description="Helical" evidence="3">
    <location>
        <begin position="15"/>
        <end position="33"/>
    </location>
</feature>
<organism evidence="4 5">
    <name type="scientific">Marispirochaeta aestuarii</name>
    <dbReference type="NCBI Taxonomy" id="1963862"/>
    <lineage>
        <taxon>Bacteria</taxon>
        <taxon>Pseudomonadati</taxon>
        <taxon>Spirochaetota</taxon>
        <taxon>Spirochaetia</taxon>
        <taxon>Spirochaetales</taxon>
        <taxon>Spirochaetaceae</taxon>
        <taxon>Marispirochaeta</taxon>
    </lineage>
</organism>
<dbReference type="GO" id="GO:0008270">
    <property type="term" value="F:zinc ion binding"/>
    <property type="evidence" value="ECO:0007669"/>
    <property type="project" value="UniProtKB-KW"/>
</dbReference>
<evidence type="ECO:0000313" key="5">
    <source>
        <dbReference type="Proteomes" id="UP000192343"/>
    </source>
</evidence>
<gene>
    <name evidence="4" type="ORF">B4O97_00540</name>
</gene>
<protein>
    <submittedName>
        <fullName evidence="4">Uncharacterized protein</fullName>
    </submittedName>
</protein>
<keyword evidence="3" id="KW-0472">Membrane</keyword>
<feature type="repeat" description="NHL" evidence="2">
    <location>
        <begin position="233"/>
        <end position="274"/>
    </location>
</feature>
<dbReference type="Proteomes" id="UP000192343">
    <property type="component" value="Unassembled WGS sequence"/>
</dbReference>
<proteinExistence type="predicted"/>
<dbReference type="InterPro" id="IPR050952">
    <property type="entry name" value="TRIM-NHL_E3_ligases"/>
</dbReference>
<dbReference type="AlphaFoldDB" id="A0A1Y1S2X7"/>
<dbReference type="EMBL" id="MWQY01000001">
    <property type="protein sequence ID" value="ORC38277.1"/>
    <property type="molecule type" value="Genomic_DNA"/>
</dbReference>
<reference evidence="4 5" key="1">
    <citation type="submission" date="2017-03" db="EMBL/GenBank/DDBJ databases">
        <title>Draft Genome sequence of Marispirochaeta sp. strain JC444.</title>
        <authorList>
            <person name="Shivani Y."/>
            <person name="Subhash Y."/>
            <person name="Sasikala C."/>
            <person name="Ramana C."/>
        </authorList>
    </citation>
    <scope>NUCLEOTIDE SEQUENCE [LARGE SCALE GENOMIC DNA]</scope>
    <source>
        <strain evidence="4 5">JC444</strain>
    </source>
</reference>
<dbReference type="CDD" id="cd05819">
    <property type="entry name" value="NHL"/>
    <property type="match status" value="1"/>
</dbReference>
<dbReference type="SUPFAM" id="SSF48452">
    <property type="entry name" value="TPR-like"/>
    <property type="match status" value="1"/>
</dbReference>
<dbReference type="Gene3D" id="2.120.10.30">
    <property type="entry name" value="TolB, C-terminal domain"/>
    <property type="match status" value="2"/>
</dbReference>
<dbReference type="PROSITE" id="PS51125">
    <property type="entry name" value="NHL"/>
    <property type="match status" value="1"/>
</dbReference>
<keyword evidence="1" id="KW-0677">Repeat</keyword>
<keyword evidence="5" id="KW-1185">Reference proteome</keyword>
<dbReference type="SUPFAM" id="SSF101898">
    <property type="entry name" value="NHL repeat"/>
    <property type="match status" value="1"/>
</dbReference>
<name>A0A1Y1S2X7_9SPIO</name>
<keyword evidence="3" id="KW-0812">Transmembrane</keyword>